<reference evidence="2" key="5">
    <citation type="journal article" date="2021" name="G3 (Bethesda)">
        <title>Aegilops tauschii genome assembly Aet v5.0 features greater sequence contiguity and improved annotation.</title>
        <authorList>
            <person name="Wang L."/>
            <person name="Zhu T."/>
            <person name="Rodriguez J.C."/>
            <person name="Deal K.R."/>
            <person name="Dubcovsky J."/>
            <person name="McGuire P.E."/>
            <person name="Lux T."/>
            <person name="Spannagl M."/>
            <person name="Mayer K.F.X."/>
            <person name="Baldrich P."/>
            <person name="Meyers B.C."/>
            <person name="Huo N."/>
            <person name="Gu Y.Q."/>
            <person name="Zhou H."/>
            <person name="Devos K.M."/>
            <person name="Bennetzen J.L."/>
            <person name="Unver T."/>
            <person name="Budak H."/>
            <person name="Gulick P.J."/>
            <person name="Galiba G."/>
            <person name="Kalapos B."/>
            <person name="Nelson D.R."/>
            <person name="Li P."/>
            <person name="You F.M."/>
            <person name="Luo M.C."/>
            <person name="Dvorak J."/>
        </authorList>
    </citation>
    <scope>NUCLEOTIDE SEQUENCE [LARGE SCALE GENOMIC DNA]</scope>
    <source>
        <strain evidence="2">cv. AL8/78</strain>
    </source>
</reference>
<keyword evidence="1" id="KW-0812">Transmembrane</keyword>
<keyword evidence="3" id="KW-1185">Reference proteome</keyword>
<reference evidence="2" key="3">
    <citation type="journal article" date="2017" name="Nature">
        <title>Genome sequence of the progenitor of the wheat D genome Aegilops tauschii.</title>
        <authorList>
            <person name="Luo M.C."/>
            <person name="Gu Y.Q."/>
            <person name="Puiu D."/>
            <person name="Wang H."/>
            <person name="Twardziok S.O."/>
            <person name="Deal K.R."/>
            <person name="Huo N."/>
            <person name="Zhu T."/>
            <person name="Wang L."/>
            <person name="Wang Y."/>
            <person name="McGuire P.E."/>
            <person name="Liu S."/>
            <person name="Long H."/>
            <person name="Ramasamy R.K."/>
            <person name="Rodriguez J.C."/>
            <person name="Van S.L."/>
            <person name="Yuan L."/>
            <person name="Wang Z."/>
            <person name="Xia Z."/>
            <person name="Xiao L."/>
            <person name="Anderson O.D."/>
            <person name="Ouyang S."/>
            <person name="Liang Y."/>
            <person name="Zimin A.V."/>
            <person name="Pertea G."/>
            <person name="Qi P."/>
            <person name="Bennetzen J.L."/>
            <person name="Dai X."/>
            <person name="Dawson M.W."/>
            <person name="Muller H.G."/>
            <person name="Kugler K."/>
            <person name="Rivarola-Duarte L."/>
            <person name="Spannagl M."/>
            <person name="Mayer K.F.X."/>
            <person name="Lu F.H."/>
            <person name="Bevan M.W."/>
            <person name="Leroy P."/>
            <person name="Li P."/>
            <person name="You F.M."/>
            <person name="Sun Q."/>
            <person name="Liu Z."/>
            <person name="Lyons E."/>
            <person name="Wicker T."/>
            <person name="Salzberg S.L."/>
            <person name="Devos K.M."/>
            <person name="Dvorak J."/>
        </authorList>
    </citation>
    <scope>NUCLEOTIDE SEQUENCE [LARGE SCALE GENOMIC DNA]</scope>
    <source>
        <strain evidence="2">cv. AL8/78</strain>
    </source>
</reference>
<proteinExistence type="predicted"/>
<dbReference type="PANTHER" id="PTHR45763:SF51">
    <property type="entry name" value="ALPHA_BETA-HYDROLASES SUPERFAMILY PROTEIN"/>
    <property type="match status" value="1"/>
</dbReference>
<feature type="transmembrane region" description="Helical" evidence="1">
    <location>
        <begin position="24"/>
        <end position="41"/>
    </location>
</feature>
<evidence type="ECO:0008006" key="4">
    <source>
        <dbReference type="Google" id="ProtNLM"/>
    </source>
</evidence>
<evidence type="ECO:0000256" key="1">
    <source>
        <dbReference type="SAM" id="Phobius"/>
    </source>
</evidence>
<dbReference type="AlphaFoldDB" id="A0A453BXR6"/>
<name>A0A453BXR6_AEGTS</name>
<protein>
    <recommendedName>
        <fullName evidence="4">Serine aminopeptidase S33 domain-containing protein</fullName>
    </recommendedName>
</protein>
<organism evidence="2 3">
    <name type="scientific">Aegilops tauschii subsp. strangulata</name>
    <name type="common">Goatgrass</name>
    <dbReference type="NCBI Taxonomy" id="200361"/>
    <lineage>
        <taxon>Eukaryota</taxon>
        <taxon>Viridiplantae</taxon>
        <taxon>Streptophyta</taxon>
        <taxon>Embryophyta</taxon>
        <taxon>Tracheophyta</taxon>
        <taxon>Spermatophyta</taxon>
        <taxon>Magnoliopsida</taxon>
        <taxon>Liliopsida</taxon>
        <taxon>Poales</taxon>
        <taxon>Poaceae</taxon>
        <taxon>BOP clade</taxon>
        <taxon>Pooideae</taxon>
        <taxon>Triticodae</taxon>
        <taxon>Triticeae</taxon>
        <taxon>Triticinae</taxon>
        <taxon>Aegilops</taxon>
    </lineage>
</organism>
<keyword evidence="1" id="KW-0472">Membrane</keyword>
<dbReference type="EnsemblPlants" id="AET2Gv20667500.4">
    <property type="protein sequence ID" value="AET2Gv20667500.4"/>
    <property type="gene ID" value="AET2Gv20667500"/>
</dbReference>
<evidence type="ECO:0000313" key="2">
    <source>
        <dbReference type="EnsemblPlants" id="AET2Gv20667500.4"/>
    </source>
</evidence>
<dbReference type="PANTHER" id="PTHR45763">
    <property type="entry name" value="HYDROLASE, ALPHA/BETA FOLD FAMILY PROTEIN, EXPRESSED-RELATED"/>
    <property type="match status" value="1"/>
</dbReference>
<dbReference type="Gramene" id="AET2Gv20667500.4">
    <property type="protein sequence ID" value="AET2Gv20667500.4"/>
    <property type="gene ID" value="AET2Gv20667500"/>
</dbReference>
<accession>A0A453BXR6</accession>
<keyword evidence="1" id="KW-1133">Transmembrane helix</keyword>
<evidence type="ECO:0000313" key="3">
    <source>
        <dbReference type="Proteomes" id="UP000015105"/>
    </source>
</evidence>
<sequence length="108" mass="11946">EVQKVKLQGHSTDFTCLLSHFTGMAWKLSFALFVFLAALLYKQLQPPAPRIVGSPGGPPVTASRTKLKDGRHLAYLESGVPKEKAKYKIIFVHGFDSCRYDALQVSPV</sequence>
<reference evidence="3" key="1">
    <citation type="journal article" date="2014" name="Science">
        <title>Ancient hybridizations among the ancestral genomes of bread wheat.</title>
        <authorList>
            <consortium name="International Wheat Genome Sequencing Consortium,"/>
            <person name="Marcussen T."/>
            <person name="Sandve S.R."/>
            <person name="Heier L."/>
            <person name="Spannagl M."/>
            <person name="Pfeifer M."/>
            <person name="Jakobsen K.S."/>
            <person name="Wulff B.B."/>
            <person name="Steuernagel B."/>
            <person name="Mayer K.F."/>
            <person name="Olsen O.A."/>
        </authorList>
    </citation>
    <scope>NUCLEOTIDE SEQUENCE [LARGE SCALE GENOMIC DNA]</scope>
    <source>
        <strain evidence="3">cv. AL8/78</strain>
    </source>
</reference>
<dbReference type="Proteomes" id="UP000015105">
    <property type="component" value="Chromosome 2D"/>
</dbReference>
<reference evidence="3" key="2">
    <citation type="journal article" date="2017" name="Nat. Plants">
        <title>The Aegilops tauschii genome reveals multiple impacts of transposons.</title>
        <authorList>
            <person name="Zhao G."/>
            <person name="Zou C."/>
            <person name="Li K."/>
            <person name="Wang K."/>
            <person name="Li T."/>
            <person name="Gao L."/>
            <person name="Zhang X."/>
            <person name="Wang H."/>
            <person name="Yang Z."/>
            <person name="Liu X."/>
            <person name="Jiang W."/>
            <person name="Mao L."/>
            <person name="Kong X."/>
            <person name="Jiao Y."/>
            <person name="Jia J."/>
        </authorList>
    </citation>
    <scope>NUCLEOTIDE SEQUENCE [LARGE SCALE GENOMIC DNA]</scope>
    <source>
        <strain evidence="3">cv. AL8/78</strain>
    </source>
</reference>
<reference evidence="2" key="4">
    <citation type="submission" date="2019-03" db="UniProtKB">
        <authorList>
            <consortium name="EnsemblPlants"/>
        </authorList>
    </citation>
    <scope>IDENTIFICATION</scope>
</reference>